<dbReference type="PATRIC" id="fig|317.197.peg.1075"/>
<evidence type="ECO:0000313" key="2">
    <source>
        <dbReference type="EMBL" id="KNH27928.1"/>
    </source>
</evidence>
<accession>A0A0L1MHL3</accession>
<keyword evidence="1" id="KW-0812">Transmembrane</keyword>
<dbReference type="Proteomes" id="UP000036955">
    <property type="component" value="Unassembled WGS sequence"/>
</dbReference>
<comment type="caution">
    <text evidence="2">The sequence shown here is derived from an EMBL/GenBank/DDBJ whole genome shotgun (WGS) entry which is preliminary data.</text>
</comment>
<evidence type="ECO:0000313" key="3">
    <source>
        <dbReference type="Proteomes" id="UP000036955"/>
    </source>
</evidence>
<dbReference type="AlphaFoldDB" id="A0A0L1MHL3"/>
<name>A0A0L1MHL3_PSESX</name>
<evidence type="ECO:0000256" key="1">
    <source>
        <dbReference type="SAM" id="Phobius"/>
    </source>
</evidence>
<feature type="transmembrane region" description="Helical" evidence="1">
    <location>
        <begin position="53"/>
        <end position="71"/>
    </location>
</feature>
<keyword evidence="1" id="KW-1133">Transmembrane helix</keyword>
<organism evidence="2 3">
    <name type="scientific">Pseudomonas syringae</name>
    <dbReference type="NCBI Taxonomy" id="317"/>
    <lineage>
        <taxon>Bacteria</taxon>
        <taxon>Pseudomonadati</taxon>
        <taxon>Pseudomonadota</taxon>
        <taxon>Gammaproteobacteria</taxon>
        <taxon>Pseudomonadales</taxon>
        <taxon>Pseudomonadaceae</taxon>
        <taxon>Pseudomonas</taxon>
    </lineage>
</organism>
<reference evidence="2 3" key="1">
    <citation type="submission" date="2015-06" db="EMBL/GenBank/DDBJ databases">
        <authorList>
            <person name="Hoefler B.C."/>
            <person name="Straight P.D."/>
        </authorList>
    </citation>
    <scope>NUCLEOTIDE SEQUENCE [LARGE SCALE GENOMIC DNA]</scope>
    <source>
        <strain evidence="2 3">Riq4</strain>
    </source>
</reference>
<gene>
    <name evidence="2" type="ORF">ACS77_09560</name>
</gene>
<sequence>MDSAMKVRCHDCGYIGDYLPPTHKCPKCDKFPHEWLIYDWESFALIKRRHIKYNYLIISMVLINFLAAITLKSTDAFQWLLNLLFIPAMISLFYCRNQLGSKSEYEGHRGRDTLPWFIGFGWF</sequence>
<proteinExistence type="predicted"/>
<feature type="transmembrane region" description="Helical" evidence="1">
    <location>
        <begin position="77"/>
        <end position="95"/>
    </location>
</feature>
<protein>
    <submittedName>
        <fullName evidence="2">Uncharacterized protein</fullName>
    </submittedName>
</protein>
<dbReference type="EMBL" id="LFQK01000016">
    <property type="protein sequence ID" value="KNH27928.1"/>
    <property type="molecule type" value="Genomic_DNA"/>
</dbReference>
<keyword evidence="1" id="KW-0472">Membrane</keyword>